<comment type="caution">
    <text evidence="1">The sequence shown here is derived from an EMBL/GenBank/DDBJ whole genome shotgun (WGS) entry which is preliminary data.</text>
</comment>
<reference evidence="1 2" key="1">
    <citation type="submission" date="2018-02" db="EMBL/GenBank/DDBJ databases">
        <title>Comparative genomes isolates from brazilian mangrove.</title>
        <authorList>
            <person name="Araujo J.E."/>
            <person name="Taketani R.G."/>
            <person name="Silva M.C.P."/>
            <person name="Loureco M.V."/>
            <person name="Andreote F.D."/>
        </authorList>
    </citation>
    <scope>NUCLEOTIDE SEQUENCE [LARGE SCALE GENOMIC DNA]</scope>
    <source>
        <strain evidence="1 2">Nap-Phe MGV</strain>
    </source>
</reference>
<gene>
    <name evidence="1" type="ORF">C5Y93_09790</name>
</gene>
<sequence>MLDVEDQMLNALAILHRCLEQPVDGMNETVRVICLKEVKDLTNNTRRQRIMPHPNDRDMLVMQHVLKRDAFPLAILVAVERYLELYLKAPLPEHGRPIVDSIETASKVPLTQVRNIDWDTFTYEGSMCGRFLTWAQFIIGADLHKTQVADRILAEQMQPAYEHDTASLQYKLFTRWNLADTLPDFCRSMALPEEVFLVLRPDSPATDFLIHFQFMLTTWIEANTKRHDLSLREAVLRYCKEMPSDVLAELMPPLAQIVVVDWKHRSLHHFGVNHNQAQSMMHLRQPEYAS</sequence>
<dbReference type="RefSeq" id="WP_105335240.1">
    <property type="nucleotide sequence ID" value="NZ_PUHZ01000010.1"/>
</dbReference>
<proteinExistence type="predicted"/>
<evidence type="ECO:0000313" key="1">
    <source>
        <dbReference type="EMBL" id="PQO46268.1"/>
    </source>
</evidence>
<dbReference type="AlphaFoldDB" id="A0A2S8GPB2"/>
<organism evidence="1 2">
    <name type="scientific">Blastopirellula marina</name>
    <dbReference type="NCBI Taxonomy" id="124"/>
    <lineage>
        <taxon>Bacteria</taxon>
        <taxon>Pseudomonadati</taxon>
        <taxon>Planctomycetota</taxon>
        <taxon>Planctomycetia</taxon>
        <taxon>Pirellulales</taxon>
        <taxon>Pirellulaceae</taxon>
        <taxon>Blastopirellula</taxon>
    </lineage>
</organism>
<evidence type="ECO:0000313" key="2">
    <source>
        <dbReference type="Proteomes" id="UP000237819"/>
    </source>
</evidence>
<name>A0A2S8GPB2_9BACT</name>
<dbReference type="EMBL" id="PUHZ01000010">
    <property type="protein sequence ID" value="PQO46268.1"/>
    <property type="molecule type" value="Genomic_DNA"/>
</dbReference>
<dbReference type="OrthoDB" id="287242at2"/>
<dbReference type="Proteomes" id="UP000237819">
    <property type="component" value="Unassembled WGS sequence"/>
</dbReference>
<accession>A0A2S8GPB2</accession>
<protein>
    <submittedName>
        <fullName evidence="1">Uncharacterized protein</fullName>
    </submittedName>
</protein>